<dbReference type="Pfam" id="PF05524">
    <property type="entry name" value="PEP-utilisers_N"/>
    <property type="match status" value="1"/>
</dbReference>
<protein>
    <recommendedName>
        <fullName evidence="4">Phosphotransferase system enzyme I N-terminal domain-containing protein</fullName>
    </recommendedName>
</protein>
<comment type="caution">
    <text evidence="5">The sequence shown here is derived from an EMBL/GenBank/DDBJ whole genome shotgun (WGS) entry which is preliminary data.</text>
</comment>
<dbReference type="Gene3D" id="3.50.30.10">
    <property type="entry name" value="Phosphohistidine domain"/>
    <property type="match status" value="1"/>
</dbReference>
<dbReference type="PANTHER" id="PTHR46244">
    <property type="entry name" value="PHOSPHOENOLPYRUVATE-PROTEIN PHOSPHOTRANSFERASE"/>
    <property type="match status" value="1"/>
</dbReference>
<evidence type="ECO:0000313" key="5">
    <source>
        <dbReference type="EMBL" id="HIX19736.1"/>
    </source>
</evidence>
<feature type="coiled-coil region" evidence="3">
    <location>
        <begin position="48"/>
        <end position="75"/>
    </location>
</feature>
<feature type="domain" description="Phosphotransferase system enzyme I N-terminal" evidence="4">
    <location>
        <begin position="11"/>
        <end position="131"/>
    </location>
</feature>
<organism evidence="5 6">
    <name type="scientific">Candidatus Akkermansia intestinigallinarum</name>
    <dbReference type="NCBI Taxonomy" id="2838431"/>
    <lineage>
        <taxon>Bacteria</taxon>
        <taxon>Pseudomonadati</taxon>
        <taxon>Verrucomicrobiota</taxon>
        <taxon>Verrucomicrobiia</taxon>
        <taxon>Verrucomicrobiales</taxon>
        <taxon>Akkermansiaceae</taxon>
        <taxon>Akkermansia</taxon>
    </lineage>
</organism>
<dbReference type="PANTHER" id="PTHR46244:SF3">
    <property type="entry name" value="PHOSPHOENOLPYRUVATE-PROTEIN PHOSPHOTRANSFERASE"/>
    <property type="match status" value="1"/>
</dbReference>
<reference evidence="5" key="2">
    <citation type="submission" date="2021-04" db="EMBL/GenBank/DDBJ databases">
        <authorList>
            <person name="Gilroy R."/>
        </authorList>
    </citation>
    <scope>NUCLEOTIDE SEQUENCE</scope>
    <source>
        <strain evidence="5">14975</strain>
    </source>
</reference>
<dbReference type="Proteomes" id="UP000823964">
    <property type="component" value="Unassembled WGS sequence"/>
</dbReference>
<feature type="non-terminal residue" evidence="5">
    <location>
        <position position="131"/>
    </location>
</feature>
<comment type="similarity">
    <text evidence="1">Belongs to the PEP-utilizing enzyme family.</text>
</comment>
<dbReference type="SUPFAM" id="SSF47831">
    <property type="entry name" value="Enzyme I of the PEP:sugar phosphotransferase system HPr-binding (sub)domain"/>
    <property type="match status" value="1"/>
</dbReference>
<dbReference type="GO" id="GO:0009401">
    <property type="term" value="P:phosphoenolpyruvate-dependent sugar phosphotransferase system"/>
    <property type="evidence" value="ECO:0007669"/>
    <property type="project" value="InterPro"/>
</dbReference>
<dbReference type="AlphaFoldDB" id="A0A9D1VAV2"/>
<evidence type="ECO:0000313" key="6">
    <source>
        <dbReference type="Proteomes" id="UP000823964"/>
    </source>
</evidence>
<evidence type="ECO:0000256" key="3">
    <source>
        <dbReference type="SAM" id="Coils"/>
    </source>
</evidence>
<reference evidence="5" key="1">
    <citation type="journal article" date="2021" name="PeerJ">
        <title>Extensive microbial diversity within the chicken gut microbiome revealed by metagenomics and culture.</title>
        <authorList>
            <person name="Gilroy R."/>
            <person name="Ravi A."/>
            <person name="Getino M."/>
            <person name="Pursley I."/>
            <person name="Horton D.L."/>
            <person name="Alikhan N.F."/>
            <person name="Baker D."/>
            <person name="Gharbi K."/>
            <person name="Hall N."/>
            <person name="Watson M."/>
            <person name="Adriaenssens E.M."/>
            <person name="Foster-Nyarko E."/>
            <person name="Jarju S."/>
            <person name="Secka A."/>
            <person name="Antonio M."/>
            <person name="Oren A."/>
            <person name="Chaudhuri R.R."/>
            <person name="La Ragione R."/>
            <person name="Hildebrand F."/>
            <person name="Pallen M.J."/>
        </authorList>
    </citation>
    <scope>NUCLEOTIDE SEQUENCE</scope>
    <source>
        <strain evidence="5">14975</strain>
    </source>
</reference>
<sequence>MSSETPERRLKGQPVSPGIAAGTMVMDARGLNSPVTRRILPTELEQEWARFESAIARTEEELRLLKERVERLSGATEAAIFDAHLLFLRDRTILSQLRREMPKRLQNIEAVYYAVVQNFVEVMRQVDDPYL</sequence>
<dbReference type="GO" id="GO:0016740">
    <property type="term" value="F:transferase activity"/>
    <property type="evidence" value="ECO:0007669"/>
    <property type="project" value="UniProtKB-KW"/>
</dbReference>
<evidence type="ECO:0000256" key="1">
    <source>
        <dbReference type="ARBA" id="ARBA00007837"/>
    </source>
</evidence>
<dbReference type="InterPro" id="IPR050499">
    <property type="entry name" value="PEP-utilizing_PTS_enzyme"/>
</dbReference>
<proteinExistence type="inferred from homology"/>
<evidence type="ECO:0000259" key="4">
    <source>
        <dbReference type="Pfam" id="PF05524"/>
    </source>
</evidence>
<name>A0A9D1VAV2_9BACT</name>
<keyword evidence="2" id="KW-0808">Transferase</keyword>
<gene>
    <name evidence="5" type="ORF">H9862_03935</name>
</gene>
<dbReference type="Gene3D" id="1.10.274.10">
    <property type="entry name" value="PtsI, HPr-binding domain"/>
    <property type="match status" value="1"/>
</dbReference>
<keyword evidence="3" id="KW-0175">Coiled coil</keyword>
<dbReference type="EMBL" id="DXFQ01000061">
    <property type="protein sequence ID" value="HIX19736.1"/>
    <property type="molecule type" value="Genomic_DNA"/>
</dbReference>
<accession>A0A9D1VAV2</accession>
<evidence type="ECO:0000256" key="2">
    <source>
        <dbReference type="ARBA" id="ARBA00022679"/>
    </source>
</evidence>
<dbReference type="InterPro" id="IPR036618">
    <property type="entry name" value="PtsI_HPr-bd_sf"/>
</dbReference>
<dbReference type="InterPro" id="IPR008731">
    <property type="entry name" value="PTS_EIN"/>
</dbReference>